<evidence type="ECO:0000259" key="1">
    <source>
        <dbReference type="Pfam" id="PF25979"/>
    </source>
</evidence>
<dbReference type="EMBL" id="RBWW01000001">
    <property type="protein sequence ID" value="RKS83062.1"/>
    <property type="molecule type" value="Genomic_DNA"/>
</dbReference>
<keyword evidence="3" id="KW-1185">Reference proteome</keyword>
<name>A0A495R730_9EURY</name>
<dbReference type="InterPro" id="IPR058311">
    <property type="entry name" value="DUF7998"/>
</dbReference>
<accession>A0A495R730</accession>
<organism evidence="2 3">
    <name type="scientific">Haloarcula quadrata</name>
    <dbReference type="NCBI Taxonomy" id="182779"/>
    <lineage>
        <taxon>Archaea</taxon>
        <taxon>Methanobacteriati</taxon>
        <taxon>Methanobacteriota</taxon>
        <taxon>Stenosarchaea group</taxon>
        <taxon>Halobacteria</taxon>
        <taxon>Halobacteriales</taxon>
        <taxon>Haloarculaceae</taxon>
        <taxon>Haloarcula</taxon>
    </lineage>
</organism>
<reference evidence="2 3" key="1">
    <citation type="submission" date="2018-10" db="EMBL/GenBank/DDBJ databases">
        <title>Genomic Encyclopedia of Archaeal and Bacterial Type Strains, Phase II (KMG-II): from individual species to whole genera.</title>
        <authorList>
            <person name="Goeker M."/>
        </authorList>
    </citation>
    <scope>NUCLEOTIDE SEQUENCE [LARGE SCALE GENOMIC DNA]</scope>
    <source>
        <strain evidence="2 3">DSM 11927</strain>
    </source>
</reference>
<dbReference type="Proteomes" id="UP000268233">
    <property type="component" value="Unassembled WGS sequence"/>
</dbReference>
<gene>
    <name evidence="2" type="ORF">BDK61_2390</name>
</gene>
<comment type="caution">
    <text evidence="2">The sequence shown here is derived from an EMBL/GenBank/DDBJ whole genome shotgun (WGS) entry which is preliminary data.</text>
</comment>
<dbReference type="AlphaFoldDB" id="A0A495R730"/>
<feature type="domain" description="DUF7998" evidence="1">
    <location>
        <begin position="15"/>
        <end position="163"/>
    </location>
</feature>
<proteinExistence type="predicted"/>
<sequence length="178" mass="20010">MSLLSGLRGGSDVGFDSYGTFVPERNPDPGPFLSETAVLTGDDHATFHRLTMDLFDERGVYDMTFGYNLARLNLDHRHPDAGFRYGRETDDSSVLRAEFTPTTEFCPQSDTLTVGAFRAWNGLSDRHEYDRVRVRVSPNHHQSASINDKLQQLETRYRQTGELQTDGGDEASDDSVPF</sequence>
<protein>
    <recommendedName>
        <fullName evidence="1">DUF7998 domain-containing protein</fullName>
    </recommendedName>
</protein>
<dbReference type="Pfam" id="PF25979">
    <property type="entry name" value="DUF7998"/>
    <property type="match status" value="1"/>
</dbReference>
<dbReference type="RefSeq" id="WP_007187764.1">
    <property type="nucleotide sequence ID" value="NZ_RBWW01000001.1"/>
</dbReference>
<evidence type="ECO:0000313" key="2">
    <source>
        <dbReference type="EMBL" id="RKS83062.1"/>
    </source>
</evidence>
<evidence type="ECO:0000313" key="3">
    <source>
        <dbReference type="Proteomes" id="UP000268233"/>
    </source>
</evidence>